<proteinExistence type="predicted"/>
<dbReference type="EMBL" id="BKCJ011880049">
    <property type="protein sequence ID" value="GFD60605.1"/>
    <property type="molecule type" value="Genomic_DNA"/>
</dbReference>
<protein>
    <submittedName>
        <fullName evidence="1">Uncharacterized protein</fullName>
    </submittedName>
</protein>
<accession>A0A699XL36</accession>
<evidence type="ECO:0000313" key="1">
    <source>
        <dbReference type="EMBL" id="GFD60605.1"/>
    </source>
</evidence>
<sequence>MAAAEVENRVLILAPRGRDAVIAADLLRRDGIEAVVYDALAPMVTALDDGAGAVMITE</sequence>
<gene>
    <name evidence="1" type="ORF">Tci_932574</name>
</gene>
<comment type="caution">
    <text evidence="1">The sequence shown here is derived from an EMBL/GenBank/DDBJ whole genome shotgun (WGS) entry which is preliminary data.</text>
</comment>
<dbReference type="AlphaFoldDB" id="A0A699XL36"/>
<feature type="non-terminal residue" evidence="1">
    <location>
        <position position="58"/>
    </location>
</feature>
<organism evidence="1">
    <name type="scientific">Tanacetum cinerariifolium</name>
    <name type="common">Dalmatian daisy</name>
    <name type="synonym">Chrysanthemum cinerariifolium</name>
    <dbReference type="NCBI Taxonomy" id="118510"/>
    <lineage>
        <taxon>Eukaryota</taxon>
        <taxon>Viridiplantae</taxon>
        <taxon>Streptophyta</taxon>
        <taxon>Embryophyta</taxon>
        <taxon>Tracheophyta</taxon>
        <taxon>Spermatophyta</taxon>
        <taxon>Magnoliopsida</taxon>
        <taxon>eudicotyledons</taxon>
        <taxon>Gunneridae</taxon>
        <taxon>Pentapetalae</taxon>
        <taxon>asterids</taxon>
        <taxon>campanulids</taxon>
        <taxon>Asterales</taxon>
        <taxon>Asteraceae</taxon>
        <taxon>Asteroideae</taxon>
        <taxon>Anthemideae</taxon>
        <taxon>Anthemidinae</taxon>
        <taxon>Tanacetum</taxon>
    </lineage>
</organism>
<name>A0A699XL36_TANCI</name>
<reference evidence="1" key="1">
    <citation type="journal article" date="2019" name="Sci. Rep.">
        <title>Draft genome of Tanacetum cinerariifolium, the natural source of mosquito coil.</title>
        <authorList>
            <person name="Yamashiro T."/>
            <person name="Shiraishi A."/>
            <person name="Satake H."/>
            <person name="Nakayama K."/>
        </authorList>
    </citation>
    <scope>NUCLEOTIDE SEQUENCE</scope>
</reference>